<evidence type="ECO:0000313" key="2">
    <source>
        <dbReference type="Proteomes" id="UP000639338"/>
    </source>
</evidence>
<dbReference type="GO" id="GO:0019005">
    <property type="term" value="C:SCF ubiquitin ligase complex"/>
    <property type="evidence" value="ECO:0007669"/>
    <property type="project" value="TreeGrafter"/>
</dbReference>
<organism evidence="1 2">
    <name type="scientific">Aphidius gifuensis</name>
    <name type="common">Parasitoid wasp</name>
    <dbReference type="NCBI Taxonomy" id="684658"/>
    <lineage>
        <taxon>Eukaryota</taxon>
        <taxon>Metazoa</taxon>
        <taxon>Ecdysozoa</taxon>
        <taxon>Arthropoda</taxon>
        <taxon>Hexapoda</taxon>
        <taxon>Insecta</taxon>
        <taxon>Pterygota</taxon>
        <taxon>Neoptera</taxon>
        <taxon>Endopterygota</taxon>
        <taxon>Hymenoptera</taxon>
        <taxon>Apocrita</taxon>
        <taxon>Ichneumonoidea</taxon>
        <taxon>Braconidae</taxon>
        <taxon>Aphidiinae</taxon>
        <taxon>Aphidius</taxon>
    </lineage>
</organism>
<dbReference type="Gene3D" id="3.80.10.10">
    <property type="entry name" value="Ribonuclease Inhibitor"/>
    <property type="match status" value="1"/>
</dbReference>
<comment type="caution">
    <text evidence="1">The sequence shown here is derived from an EMBL/GenBank/DDBJ whole genome shotgun (WGS) entry which is preliminary data.</text>
</comment>
<dbReference type="OrthoDB" id="9974792at2759"/>
<accession>A0A835CMC2</accession>
<reference evidence="1 2" key="1">
    <citation type="submission" date="2020-08" db="EMBL/GenBank/DDBJ databases">
        <title>Aphidius gifuensis genome sequencing and assembly.</title>
        <authorList>
            <person name="Du Z."/>
        </authorList>
    </citation>
    <scope>NUCLEOTIDE SEQUENCE [LARGE SCALE GENOMIC DNA]</scope>
    <source>
        <strain evidence="1">YNYX2018</strain>
        <tissue evidence="1">Adults</tissue>
    </source>
</reference>
<protein>
    <submittedName>
        <fullName evidence="1">Uncharacterized protein</fullName>
    </submittedName>
</protein>
<evidence type="ECO:0000313" key="1">
    <source>
        <dbReference type="EMBL" id="KAF7988234.1"/>
    </source>
</evidence>
<keyword evidence="2" id="KW-1185">Reference proteome</keyword>
<dbReference type="PANTHER" id="PTHR13318">
    <property type="entry name" value="PARTNER OF PAIRED, ISOFORM B-RELATED"/>
    <property type="match status" value="1"/>
</dbReference>
<dbReference type="GO" id="GO:0031146">
    <property type="term" value="P:SCF-dependent proteasomal ubiquitin-dependent protein catabolic process"/>
    <property type="evidence" value="ECO:0007669"/>
    <property type="project" value="TreeGrafter"/>
</dbReference>
<dbReference type="Gene3D" id="3.30.420.40">
    <property type="match status" value="2"/>
</dbReference>
<dbReference type="Proteomes" id="UP000639338">
    <property type="component" value="Unassembled WGS sequence"/>
</dbReference>
<gene>
    <name evidence="1" type="ORF">HCN44_007766</name>
</gene>
<name>A0A835CMC2_APHGI</name>
<dbReference type="AlphaFoldDB" id="A0A835CMC2"/>
<dbReference type="Pfam" id="PF00022">
    <property type="entry name" value="Actin"/>
    <property type="match status" value="1"/>
</dbReference>
<dbReference type="InterPro" id="IPR043129">
    <property type="entry name" value="ATPase_NBD"/>
</dbReference>
<dbReference type="InterPro" id="IPR004000">
    <property type="entry name" value="Actin"/>
</dbReference>
<dbReference type="InterPro" id="IPR032675">
    <property type="entry name" value="LRR_dom_sf"/>
</dbReference>
<dbReference type="SUPFAM" id="SSF53067">
    <property type="entry name" value="Actin-like ATPase domain"/>
    <property type="match status" value="1"/>
</dbReference>
<dbReference type="SUPFAM" id="SSF52047">
    <property type="entry name" value="RNI-like"/>
    <property type="match status" value="2"/>
</dbReference>
<sequence>MYAYWLNSGDGVTHVIPVTKGYVIGSCIKHIPIAGRVVTYFIQSLLREREVVIQLKLKKYTGMNSITQQGLNVDVGYERFLGPEIFFHSQFANPDFTTPLGEILDDVIQICPIDYYCCVNYIHLFRQPTAIDVRVISHHKQRCAVVWFRGASLASGPEFYNTNDGNVSEGIVATEHPIEINEYLNDYCLANIFSHLPILQAVRVNQVLPYQNNEQKIEVVLKVLSLCGQHLKHLTYKNLSLDDKKVPKKIIEKCCNLTIFECHLVIDDDGDIFFNNLCKSMSRLKVLKIYEKYDQRQVHKKCMISSNSYTSSVAMSVLTSVPMTIEKICIINLNNYPIELNQLPLENFNSLQCLTLNNYEIKSNITKKIANTKTIMYLDLQECSVENPELINDLYNLEYLNICKMYYLNQEMLANIGYKLKKLKHLELEAVSSTEDDPELPVSFAEVGECENLMNLNIHYADSIIIDSIMSGCKKLKYLFIQQYFHNSRTLIQSQDLESLAIRWADNIDVDLIRNIARDCPKLKYLCLSTCPTRDILQEIPNKFANLSKLDLRDNKHVDDNLLTQISSSLKALKMLSCQNCLKVTNDGVETILKKCLILERFNVDGCPHIGSDIRPIVIGEAKQRTNNIILYFQLNDEYVFNENESRSRYPWLRFISPKKACGKNTWSPFN</sequence>
<dbReference type="Gene3D" id="3.90.640.10">
    <property type="entry name" value="Actin, Chain A, domain 4"/>
    <property type="match status" value="2"/>
</dbReference>
<proteinExistence type="predicted"/>
<dbReference type="EMBL" id="JACMRX010000006">
    <property type="protein sequence ID" value="KAF7988234.1"/>
    <property type="molecule type" value="Genomic_DNA"/>
</dbReference>